<accession>A0ABP4GBL8</accession>
<evidence type="ECO:0000256" key="7">
    <source>
        <dbReference type="SAM" id="Phobius"/>
    </source>
</evidence>
<sequence>MRAVRPDRAADAVGPSYVAPFATSAALAGLAPYLSRRLPARPAAWSLVAGALVAASGWIGGLALLAFTGLGQIRAVANQGPWSVWYLQTQEPVSRIGAGVCGTVLLACAVLLARASWQRGRVLVHAHRQCRQLPAGGELAVVEDPVPDAFALPGAPGRVVVSTGMLRAVSSVELEALLAHERAHLHHRHHLFLLALRLAAAACPLLHPLAREGAFAIERWADEEGARAVGDRTAMARALARAALAGKRHGRATPLLGATGGPVPRRMRSLLSPLPRIRRTALAAGIVLAVACCLSLVLAAHTTEQLFETAMRVYVLRHPAH</sequence>
<comment type="similarity">
    <text evidence="6">Belongs to the peptidase M48 family.</text>
</comment>
<keyword evidence="5 6" id="KW-0482">Metalloprotease</keyword>
<dbReference type="Gene3D" id="3.30.2010.10">
    <property type="entry name" value="Metalloproteases ('zincins'), catalytic domain"/>
    <property type="match status" value="1"/>
</dbReference>
<feature type="domain" description="Peptidase M48" evidence="8">
    <location>
        <begin position="135"/>
        <end position="197"/>
    </location>
</feature>
<keyword evidence="1 6" id="KW-0645">Protease</keyword>
<evidence type="ECO:0000256" key="5">
    <source>
        <dbReference type="ARBA" id="ARBA00023049"/>
    </source>
</evidence>
<comment type="caution">
    <text evidence="9">The sequence shown here is derived from an EMBL/GenBank/DDBJ whole genome shotgun (WGS) entry which is preliminary data.</text>
</comment>
<feature type="transmembrane region" description="Helical" evidence="7">
    <location>
        <begin position="281"/>
        <end position="301"/>
    </location>
</feature>
<feature type="transmembrane region" description="Helical" evidence="7">
    <location>
        <begin position="17"/>
        <end position="35"/>
    </location>
</feature>
<dbReference type="InterPro" id="IPR052173">
    <property type="entry name" value="Beta-lactam_resp_regulator"/>
</dbReference>
<keyword evidence="7" id="KW-0812">Transmembrane</keyword>
<evidence type="ECO:0000256" key="4">
    <source>
        <dbReference type="ARBA" id="ARBA00022833"/>
    </source>
</evidence>
<feature type="transmembrane region" description="Helical" evidence="7">
    <location>
        <begin position="47"/>
        <end position="73"/>
    </location>
</feature>
<gene>
    <name evidence="9" type="ORF">GCM10009665_07070</name>
</gene>
<evidence type="ECO:0000256" key="2">
    <source>
        <dbReference type="ARBA" id="ARBA00022723"/>
    </source>
</evidence>
<name>A0ABP4GBL8_9ACTN</name>
<evidence type="ECO:0000256" key="6">
    <source>
        <dbReference type="RuleBase" id="RU003983"/>
    </source>
</evidence>
<evidence type="ECO:0000256" key="3">
    <source>
        <dbReference type="ARBA" id="ARBA00022801"/>
    </source>
</evidence>
<protein>
    <submittedName>
        <fullName evidence="9">M56 family metallopeptidase</fullName>
    </submittedName>
</protein>
<feature type="transmembrane region" description="Helical" evidence="7">
    <location>
        <begin position="93"/>
        <end position="113"/>
    </location>
</feature>
<keyword evidence="10" id="KW-1185">Reference proteome</keyword>
<proteinExistence type="inferred from homology"/>
<keyword evidence="4 6" id="KW-0862">Zinc</keyword>
<organism evidence="9 10">
    <name type="scientific">Kitasatospora nipponensis</name>
    <dbReference type="NCBI Taxonomy" id="258049"/>
    <lineage>
        <taxon>Bacteria</taxon>
        <taxon>Bacillati</taxon>
        <taxon>Actinomycetota</taxon>
        <taxon>Actinomycetes</taxon>
        <taxon>Kitasatosporales</taxon>
        <taxon>Streptomycetaceae</taxon>
        <taxon>Kitasatospora</taxon>
    </lineage>
</organism>
<dbReference type="InterPro" id="IPR001915">
    <property type="entry name" value="Peptidase_M48"/>
</dbReference>
<keyword evidence="3 6" id="KW-0378">Hydrolase</keyword>
<comment type="cofactor">
    <cofactor evidence="6">
        <name>Zn(2+)</name>
        <dbReference type="ChEBI" id="CHEBI:29105"/>
    </cofactor>
    <text evidence="6">Binds 1 zinc ion per subunit.</text>
</comment>
<dbReference type="PANTHER" id="PTHR34978:SF3">
    <property type="entry name" value="SLR0241 PROTEIN"/>
    <property type="match status" value="1"/>
</dbReference>
<evidence type="ECO:0000313" key="10">
    <source>
        <dbReference type="Proteomes" id="UP001500037"/>
    </source>
</evidence>
<keyword evidence="7" id="KW-0472">Membrane</keyword>
<keyword evidence="7" id="KW-1133">Transmembrane helix</keyword>
<keyword evidence="2" id="KW-0479">Metal-binding</keyword>
<dbReference type="EMBL" id="BAAALF010000006">
    <property type="protein sequence ID" value="GAA1219573.1"/>
    <property type="molecule type" value="Genomic_DNA"/>
</dbReference>
<dbReference type="PANTHER" id="PTHR34978">
    <property type="entry name" value="POSSIBLE SENSOR-TRANSDUCER PROTEIN BLAR"/>
    <property type="match status" value="1"/>
</dbReference>
<dbReference type="Proteomes" id="UP001500037">
    <property type="component" value="Unassembled WGS sequence"/>
</dbReference>
<evidence type="ECO:0000259" key="8">
    <source>
        <dbReference type="Pfam" id="PF01435"/>
    </source>
</evidence>
<evidence type="ECO:0000313" key="9">
    <source>
        <dbReference type="EMBL" id="GAA1219573.1"/>
    </source>
</evidence>
<dbReference type="Pfam" id="PF01435">
    <property type="entry name" value="Peptidase_M48"/>
    <property type="match status" value="1"/>
</dbReference>
<evidence type="ECO:0000256" key="1">
    <source>
        <dbReference type="ARBA" id="ARBA00022670"/>
    </source>
</evidence>
<reference evidence="10" key="1">
    <citation type="journal article" date="2019" name="Int. J. Syst. Evol. Microbiol.">
        <title>The Global Catalogue of Microorganisms (GCM) 10K type strain sequencing project: providing services to taxonomists for standard genome sequencing and annotation.</title>
        <authorList>
            <consortium name="The Broad Institute Genomics Platform"/>
            <consortium name="The Broad Institute Genome Sequencing Center for Infectious Disease"/>
            <person name="Wu L."/>
            <person name="Ma J."/>
        </authorList>
    </citation>
    <scope>NUCLEOTIDE SEQUENCE [LARGE SCALE GENOMIC DNA]</scope>
    <source>
        <strain evidence="10">JCM 13004</strain>
    </source>
</reference>